<comment type="caution">
    <text evidence="1">The sequence shown here is derived from an EMBL/GenBank/DDBJ whole genome shotgun (WGS) entry which is preliminary data.</text>
</comment>
<reference evidence="2" key="1">
    <citation type="journal article" date="2018" name="BMC Genomics">
        <title>Genomic insights into host adaptation between the wheat stripe rust pathogen (Puccinia striiformis f. sp. tritici) and the barley stripe rust pathogen (Puccinia striiformis f. sp. hordei).</title>
        <authorList>
            <person name="Xia C."/>
            <person name="Wang M."/>
            <person name="Yin C."/>
            <person name="Cornejo O.E."/>
            <person name="Hulbert S.H."/>
            <person name="Chen X."/>
        </authorList>
    </citation>
    <scope>NUCLEOTIDE SEQUENCE [LARGE SCALE GENOMIC DNA]</scope>
    <source>
        <strain evidence="2">93-210</strain>
    </source>
</reference>
<name>A0ACC0E9A8_9BASI</name>
<feature type="non-terminal residue" evidence="1">
    <location>
        <position position="150"/>
    </location>
</feature>
<organism evidence="1 2">
    <name type="scientific">Puccinia striiformis f. sp. tritici</name>
    <dbReference type="NCBI Taxonomy" id="168172"/>
    <lineage>
        <taxon>Eukaryota</taxon>
        <taxon>Fungi</taxon>
        <taxon>Dikarya</taxon>
        <taxon>Basidiomycota</taxon>
        <taxon>Pucciniomycotina</taxon>
        <taxon>Pucciniomycetes</taxon>
        <taxon>Pucciniales</taxon>
        <taxon>Pucciniaceae</taxon>
        <taxon>Puccinia</taxon>
    </lineage>
</organism>
<dbReference type="EMBL" id="CM045872">
    <property type="protein sequence ID" value="KAI7949187.1"/>
    <property type="molecule type" value="Genomic_DNA"/>
</dbReference>
<proteinExistence type="predicted"/>
<evidence type="ECO:0000313" key="1">
    <source>
        <dbReference type="EMBL" id="KAI7949187.1"/>
    </source>
</evidence>
<keyword evidence="2" id="KW-1185">Reference proteome</keyword>
<protein>
    <submittedName>
        <fullName evidence="1">Uncharacterized protein</fullName>
    </submittedName>
</protein>
<accession>A0ACC0E9A8</accession>
<dbReference type="Proteomes" id="UP001060170">
    <property type="component" value="Chromosome 8"/>
</dbReference>
<evidence type="ECO:0000313" key="2">
    <source>
        <dbReference type="Proteomes" id="UP001060170"/>
    </source>
</evidence>
<gene>
    <name evidence="1" type="ORF">MJO28_008008</name>
</gene>
<reference evidence="1 2" key="3">
    <citation type="journal article" date="2022" name="Microbiol. Spectr.">
        <title>Folding features and dynamics of 3D genome architecture in plant fungal pathogens.</title>
        <authorList>
            <person name="Xia C."/>
        </authorList>
    </citation>
    <scope>NUCLEOTIDE SEQUENCE [LARGE SCALE GENOMIC DNA]</scope>
    <source>
        <strain evidence="1 2">93-210</strain>
    </source>
</reference>
<sequence>MQAGLKRPVHFCNHSSRPRQLKDTGLDASNTAIADHKQRKGRLCRKDQADEQDDGEGGEEAEGRQPNLGNSKVVIALAEEIHRLAACLDINEHEHQLRNPHSELRTCCTCPSTPPKEDHSDGQDQLANGTTITSHPSLQMYRDQLLTIPS</sequence>
<reference evidence="2" key="2">
    <citation type="journal article" date="2018" name="Mol. Plant Microbe Interact.">
        <title>Genome sequence resources for the wheat stripe rust pathogen (Puccinia striiformis f. sp. tritici) and the barley stripe rust pathogen (Puccinia striiformis f. sp. hordei).</title>
        <authorList>
            <person name="Xia C."/>
            <person name="Wang M."/>
            <person name="Yin C."/>
            <person name="Cornejo O.E."/>
            <person name="Hulbert S.H."/>
            <person name="Chen X."/>
        </authorList>
    </citation>
    <scope>NUCLEOTIDE SEQUENCE [LARGE SCALE GENOMIC DNA]</scope>
    <source>
        <strain evidence="2">93-210</strain>
    </source>
</reference>